<dbReference type="Proteomes" id="UP000318693">
    <property type="component" value="Unassembled WGS sequence"/>
</dbReference>
<reference evidence="8 9" key="1">
    <citation type="submission" date="2019-07" db="EMBL/GenBank/DDBJ databases">
        <title>Georgenia wutianyii sp. nov. and Georgenia *** sp. nov. isolated from plateau pika (Ochotona curzoniae) in the Qinghai-Tibet plateau of China.</title>
        <authorList>
            <person name="Tian Z."/>
        </authorList>
    </citation>
    <scope>NUCLEOTIDE SEQUENCE [LARGE SCALE GENOMIC DNA]</scope>
    <source>
        <strain evidence="8 9">Z446</strain>
    </source>
</reference>
<dbReference type="EMBL" id="VJXR01000015">
    <property type="protein sequence ID" value="TRW45950.1"/>
    <property type="molecule type" value="Genomic_DNA"/>
</dbReference>
<dbReference type="Gene3D" id="3.30.9.10">
    <property type="entry name" value="D-Amino Acid Oxidase, subunit A, domain 2"/>
    <property type="match status" value="1"/>
</dbReference>
<dbReference type="SUPFAM" id="SSF51905">
    <property type="entry name" value="FAD/NAD(P)-binding domain"/>
    <property type="match status" value="1"/>
</dbReference>
<dbReference type="SUPFAM" id="SSF50022">
    <property type="entry name" value="ISP domain"/>
    <property type="match status" value="1"/>
</dbReference>
<dbReference type="InterPro" id="IPR005805">
    <property type="entry name" value="Rieske_Fe-S_prot_C"/>
</dbReference>
<keyword evidence="2" id="KW-0479">Metal-binding</keyword>
<accession>A0A552WSY4</accession>
<evidence type="ECO:0000256" key="5">
    <source>
        <dbReference type="ARBA" id="ARBA00023157"/>
    </source>
</evidence>
<dbReference type="PANTHER" id="PTHR13847">
    <property type="entry name" value="SARCOSINE DEHYDROGENASE-RELATED"/>
    <property type="match status" value="1"/>
</dbReference>
<feature type="region of interest" description="Disordered" evidence="6">
    <location>
        <begin position="495"/>
        <end position="515"/>
    </location>
</feature>
<evidence type="ECO:0000256" key="1">
    <source>
        <dbReference type="ARBA" id="ARBA00022714"/>
    </source>
</evidence>
<dbReference type="GO" id="GO:0016705">
    <property type="term" value="F:oxidoreductase activity, acting on paired donors, with incorporation or reduction of molecular oxygen"/>
    <property type="evidence" value="ECO:0007669"/>
    <property type="project" value="UniProtKB-ARBA"/>
</dbReference>
<dbReference type="Pfam" id="PF00355">
    <property type="entry name" value="Rieske"/>
    <property type="match status" value="1"/>
</dbReference>
<dbReference type="PRINTS" id="PR00162">
    <property type="entry name" value="RIESKE"/>
</dbReference>
<dbReference type="GO" id="GO:0004497">
    <property type="term" value="F:monooxygenase activity"/>
    <property type="evidence" value="ECO:0007669"/>
    <property type="project" value="UniProtKB-ARBA"/>
</dbReference>
<evidence type="ECO:0000313" key="9">
    <source>
        <dbReference type="Proteomes" id="UP000318693"/>
    </source>
</evidence>
<feature type="domain" description="Rieske" evidence="7">
    <location>
        <begin position="409"/>
        <end position="503"/>
    </location>
</feature>
<evidence type="ECO:0000256" key="3">
    <source>
        <dbReference type="ARBA" id="ARBA00023004"/>
    </source>
</evidence>
<dbReference type="Pfam" id="PF01266">
    <property type="entry name" value="DAO"/>
    <property type="match status" value="1"/>
</dbReference>
<dbReference type="RefSeq" id="WP_143417863.1">
    <property type="nucleotide sequence ID" value="NZ_VJXR01000015.1"/>
</dbReference>
<dbReference type="InterPro" id="IPR036188">
    <property type="entry name" value="FAD/NAD-bd_sf"/>
</dbReference>
<proteinExistence type="predicted"/>
<evidence type="ECO:0000259" key="7">
    <source>
        <dbReference type="PROSITE" id="PS51296"/>
    </source>
</evidence>
<dbReference type="GO" id="GO:0016020">
    <property type="term" value="C:membrane"/>
    <property type="evidence" value="ECO:0007669"/>
    <property type="project" value="InterPro"/>
</dbReference>
<dbReference type="Gene3D" id="2.102.10.10">
    <property type="entry name" value="Rieske [2Fe-2S] iron-sulphur domain"/>
    <property type="match status" value="1"/>
</dbReference>
<dbReference type="Gene3D" id="3.50.50.60">
    <property type="entry name" value="FAD/NAD(P)-binding domain"/>
    <property type="match status" value="1"/>
</dbReference>
<organism evidence="8 9">
    <name type="scientific">Georgenia yuyongxinii</name>
    <dbReference type="NCBI Taxonomy" id="2589797"/>
    <lineage>
        <taxon>Bacteria</taxon>
        <taxon>Bacillati</taxon>
        <taxon>Actinomycetota</taxon>
        <taxon>Actinomycetes</taxon>
        <taxon>Micrococcales</taxon>
        <taxon>Bogoriellaceae</taxon>
        <taxon>Georgenia</taxon>
    </lineage>
</organism>
<keyword evidence="1" id="KW-0001">2Fe-2S</keyword>
<evidence type="ECO:0000313" key="8">
    <source>
        <dbReference type="EMBL" id="TRW45950.1"/>
    </source>
</evidence>
<dbReference type="InterPro" id="IPR006076">
    <property type="entry name" value="FAD-dep_OxRdtase"/>
</dbReference>
<keyword evidence="3" id="KW-0408">Iron</keyword>
<dbReference type="InterPro" id="IPR017941">
    <property type="entry name" value="Rieske_2Fe-2S"/>
</dbReference>
<keyword evidence="9" id="KW-1185">Reference proteome</keyword>
<dbReference type="GO" id="GO:0005737">
    <property type="term" value="C:cytoplasm"/>
    <property type="evidence" value="ECO:0007669"/>
    <property type="project" value="TreeGrafter"/>
</dbReference>
<evidence type="ECO:0000256" key="6">
    <source>
        <dbReference type="SAM" id="MobiDB-lite"/>
    </source>
</evidence>
<keyword evidence="5" id="KW-1015">Disulfide bond</keyword>
<dbReference type="GO" id="GO:0051537">
    <property type="term" value="F:2 iron, 2 sulfur cluster binding"/>
    <property type="evidence" value="ECO:0007669"/>
    <property type="project" value="UniProtKB-KW"/>
</dbReference>
<dbReference type="PANTHER" id="PTHR13847:SF274">
    <property type="entry name" value="RIESKE 2FE-2S IRON-SULFUR PROTEIN YHFW-RELATED"/>
    <property type="match status" value="1"/>
</dbReference>
<name>A0A552WSY4_9MICO</name>
<keyword evidence="4" id="KW-0411">Iron-sulfur</keyword>
<dbReference type="GO" id="GO:0046872">
    <property type="term" value="F:metal ion binding"/>
    <property type="evidence" value="ECO:0007669"/>
    <property type="project" value="UniProtKB-KW"/>
</dbReference>
<dbReference type="PROSITE" id="PS51296">
    <property type="entry name" value="RIESKE"/>
    <property type="match status" value="1"/>
</dbReference>
<protein>
    <submittedName>
        <fullName evidence="8">FAD-dependent oxidoreductase</fullName>
    </submittedName>
</protein>
<sequence length="515" mass="54039">MTSLWLDRPDLPVYPRVPVGRSFGIVVVGGGLTGLTTALLLARAGCSVAVLEARRLGAVTTGNTTGKVTVLQGTKLARIARRHSAHTVGAYVEASLEGQQWLLRYCADHGVPVQRRPDLTFAQTEEGRDAVGDVHDAAREAGLPVEWVEDAGLPFPTYGAARLADQAQLDAGDLLVALAQDVERHGGEIFEGSRVMGVHAGHPCRLRLHAGEVRADRVVLATGTPMLDRGGFFARLEPNRTYGVALDVPGPLPSVMAIAGDQPSRSLRTAPVTGGERLVVAGGSHPGGRAASPRERIRELTRWAATHFPGATPTHAWSAQDYRGIDELPSVGPLVPGSDRVLVATGYDKWGLTTGVAAALALTSTILEGQMPWARALRTWRPNALTGLDKAVRFNADVAARLAADRTAPRVHSSAVVPPEGQGRVELDGQRLVAVSTVNGRTRRLSAACTHLGGVVTWNDAECSWDCPLHGSRFTADGTVLEGPAVSDLRRLDATTTRDDGAAGGGGGGGGGGDI</sequence>
<dbReference type="InterPro" id="IPR036922">
    <property type="entry name" value="Rieske_2Fe-2S_sf"/>
</dbReference>
<comment type="caution">
    <text evidence="8">The sequence shown here is derived from an EMBL/GenBank/DDBJ whole genome shotgun (WGS) entry which is preliminary data.</text>
</comment>
<gene>
    <name evidence="8" type="ORF">FJ693_07255</name>
</gene>
<dbReference type="AlphaFoldDB" id="A0A552WSY4"/>
<evidence type="ECO:0000256" key="2">
    <source>
        <dbReference type="ARBA" id="ARBA00022723"/>
    </source>
</evidence>
<evidence type="ECO:0000256" key="4">
    <source>
        <dbReference type="ARBA" id="ARBA00023014"/>
    </source>
</evidence>
<feature type="compositionally biased region" description="Gly residues" evidence="6">
    <location>
        <begin position="502"/>
        <end position="515"/>
    </location>
</feature>